<keyword evidence="2" id="KW-1185">Reference proteome</keyword>
<dbReference type="AlphaFoldDB" id="A0A8R7JZA0"/>
<organism evidence="1 2">
    <name type="scientific">Triticum urartu</name>
    <name type="common">Red wild einkorn</name>
    <name type="synonym">Crithodium urartu</name>
    <dbReference type="NCBI Taxonomy" id="4572"/>
    <lineage>
        <taxon>Eukaryota</taxon>
        <taxon>Viridiplantae</taxon>
        <taxon>Streptophyta</taxon>
        <taxon>Embryophyta</taxon>
        <taxon>Tracheophyta</taxon>
        <taxon>Spermatophyta</taxon>
        <taxon>Magnoliopsida</taxon>
        <taxon>Liliopsida</taxon>
        <taxon>Poales</taxon>
        <taxon>Poaceae</taxon>
        <taxon>BOP clade</taxon>
        <taxon>Pooideae</taxon>
        <taxon>Triticodae</taxon>
        <taxon>Triticeae</taxon>
        <taxon>Triticinae</taxon>
        <taxon>Triticum</taxon>
    </lineage>
</organism>
<dbReference type="EnsemblPlants" id="TuG1812G0100000977.01.T01">
    <property type="protein sequence ID" value="TuG1812G0100000977.01.T01.cds351262"/>
    <property type="gene ID" value="TuG1812G0100000977.01"/>
</dbReference>
<proteinExistence type="predicted"/>
<sequence>MCCLPRARPVPASRDTASSINMCRLQLPVGRFQHRCVSRNQSPSSRTMVT</sequence>
<evidence type="ECO:0000313" key="2">
    <source>
        <dbReference type="Proteomes" id="UP000015106"/>
    </source>
</evidence>
<protein>
    <submittedName>
        <fullName evidence="1">Uncharacterized protein</fullName>
    </submittedName>
</protein>
<accession>A0A8R7JZA0</accession>
<reference evidence="2" key="1">
    <citation type="journal article" date="2013" name="Nature">
        <title>Draft genome of the wheat A-genome progenitor Triticum urartu.</title>
        <authorList>
            <person name="Ling H.Q."/>
            <person name="Zhao S."/>
            <person name="Liu D."/>
            <person name="Wang J."/>
            <person name="Sun H."/>
            <person name="Zhang C."/>
            <person name="Fan H."/>
            <person name="Li D."/>
            <person name="Dong L."/>
            <person name="Tao Y."/>
            <person name="Gao C."/>
            <person name="Wu H."/>
            <person name="Li Y."/>
            <person name="Cui Y."/>
            <person name="Guo X."/>
            <person name="Zheng S."/>
            <person name="Wang B."/>
            <person name="Yu K."/>
            <person name="Liang Q."/>
            <person name="Yang W."/>
            <person name="Lou X."/>
            <person name="Chen J."/>
            <person name="Feng M."/>
            <person name="Jian J."/>
            <person name="Zhang X."/>
            <person name="Luo G."/>
            <person name="Jiang Y."/>
            <person name="Liu J."/>
            <person name="Wang Z."/>
            <person name="Sha Y."/>
            <person name="Zhang B."/>
            <person name="Wu H."/>
            <person name="Tang D."/>
            <person name="Shen Q."/>
            <person name="Xue P."/>
            <person name="Zou S."/>
            <person name="Wang X."/>
            <person name="Liu X."/>
            <person name="Wang F."/>
            <person name="Yang Y."/>
            <person name="An X."/>
            <person name="Dong Z."/>
            <person name="Zhang K."/>
            <person name="Zhang X."/>
            <person name="Luo M.C."/>
            <person name="Dvorak J."/>
            <person name="Tong Y."/>
            <person name="Wang J."/>
            <person name="Yang H."/>
            <person name="Li Z."/>
            <person name="Wang D."/>
            <person name="Zhang A."/>
            <person name="Wang J."/>
        </authorList>
    </citation>
    <scope>NUCLEOTIDE SEQUENCE</scope>
    <source>
        <strain evidence="2">cv. G1812</strain>
    </source>
</reference>
<dbReference type="Proteomes" id="UP000015106">
    <property type="component" value="Chromosome 1"/>
</dbReference>
<reference evidence="1" key="2">
    <citation type="submission" date="2018-03" db="EMBL/GenBank/DDBJ databases">
        <title>The Triticum urartu genome reveals the dynamic nature of wheat genome evolution.</title>
        <authorList>
            <person name="Ling H."/>
            <person name="Ma B."/>
            <person name="Shi X."/>
            <person name="Liu H."/>
            <person name="Dong L."/>
            <person name="Sun H."/>
            <person name="Cao Y."/>
            <person name="Gao Q."/>
            <person name="Zheng S."/>
            <person name="Li Y."/>
            <person name="Yu Y."/>
            <person name="Du H."/>
            <person name="Qi M."/>
            <person name="Li Y."/>
            <person name="Yu H."/>
            <person name="Cui Y."/>
            <person name="Wang N."/>
            <person name="Chen C."/>
            <person name="Wu H."/>
            <person name="Zhao Y."/>
            <person name="Zhang J."/>
            <person name="Li Y."/>
            <person name="Zhou W."/>
            <person name="Zhang B."/>
            <person name="Hu W."/>
            <person name="Eijk M."/>
            <person name="Tang J."/>
            <person name="Witsenboer H."/>
            <person name="Zhao S."/>
            <person name="Li Z."/>
            <person name="Zhang A."/>
            <person name="Wang D."/>
            <person name="Liang C."/>
        </authorList>
    </citation>
    <scope>NUCLEOTIDE SEQUENCE [LARGE SCALE GENOMIC DNA]</scope>
    <source>
        <strain evidence="1">cv. G1812</strain>
    </source>
</reference>
<evidence type="ECO:0000313" key="1">
    <source>
        <dbReference type="EnsemblPlants" id="TuG1812G0100000977.01.T01.cds351262"/>
    </source>
</evidence>
<dbReference type="Gramene" id="TuG1812G0100000977.01.T01">
    <property type="protein sequence ID" value="TuG1812G0100000977.01.T01.cds351262"/>
    <property type="gene ID" value="TuG1812G0100000977.01"/>
</dbReference>
<reference evidence="1" key="3">
    <citation type="submission" date="2022-06" db="UniProtKB">
        <authorList>
            <consortium name="EnsemblPlants"/>
        </authorList>
    </citation>
    <scope>IDENTIFICATION</scope>
</reference>
<name>A0A8R7JZA0_TRIUA</name>